<keyword evidence="2 5" id="KW-0689">Ribosomal protein</keyword>
<comment type="caution">
    <text evidence="8">The sequence shown here is derived from an EMBL/GenBank/DDBJ whole genome shotgun (WGS) entry which is preliminary data.</text>
</comment>
<dbReference type="GO" id="GO:0003735">
    <property type="term" value="F:structural constituent of ribosome"/>
    <property type="evidence" value="ECO:0007669"/>
    <property type="project" value="InterPro"/>
</dbReference>
<proteinExistence type="inferred from homology"/>
<dbReference type="InterPro" id="IPR023563">
    <property type="entry name" value="Ribosomal_uL13_CS"/>
</dbReference>
<dbReference type="PROSITE" id="PS00783">
    <property type="entry name" value="RIBOSOMAL_L13"/>
    <property type="match status" value="1"/>
</dbReference>
<gene>
    <name evidence="5 7" type="primary">rplM</name>
    <name evidence="8" type="ORF">A2Y62_06325</name>
</gene>
<dbReference type="HAMAP" id="MF_01366">
    <property type="entry name" value="Ribosomal_uL13"/>
    <property type="match status" value="1"/>
</dbReference>
<reference evidence="8 9" key="1">
    <citation type="journal article" date="2016" name="Nat. Commun.">
        <title>Thousands of microbial genomes shed light on interconnected biogeochemical processes in an aquifer system.</title>
        <authorList>
            <person name="Anantharaman K."/>
            <person name="Brown C.T."/>
            <person name="Hug L.A."/>
            <person name="Sharon I."/>
            <person name="Castelle C.J."/>
            <person name="Probst A.J."/>
            <person name="Thomas B.C."/>
            <person name="Singh A."/>
            <person name="Wilkins M.J."/>
            <person name="Karaoz U."/>
            <person name="Brodie E.L."/>
            <person name="Williams K.H."/>
            <person name="Hubbard S.S."/>
            <person name="Banfield J.F."/>
        </authorList>
    </citation>
    <scope>NUCLEOTIDE SEQUENCE [LARGE SCALE GENOMIC DNA]</scope>
</reference>
<dbReference type="InterPro" id="IPR005823">
    <property type="entry name" value="Ribosomal_uL13_bac-type"/>
</dbReference>
<evidence type="ECO:0000256" key="7">
    <source>
        <dbReference type="RuleBase" id="RU003878"/>
    </source>
</evidence>
<evidence type="ECO:0000256" key="5">
    <source>
        <dbReference type="HAMAP-Rule" id="MF_01366"/>
    </source>
</evidence>
<dbReference type="EMBL" id="MFGW01000176">
    <property type="protein sequence ID" value="OGF62751.1"/>
    <property type="molecule type" value="Genomic_DNA"/>
</dbReference>
<evidence type="ECO:0000256" key="6">
    <source>
        <dbReference type="RuleBase" id="RU003877"/>
    </source>
</evidence>
<dbReference type="InterPro" id="IPR036899">
    <property type="entry name" value="Ribosomal_uL13_sf"/>
</dbReference>
<dbReference type="SUPFAM" id="SSF52161">
    <property type="entry name" value="Ribosomal protein L13"/>
    <property type="match status" value="1"/>
</dbReference>
<dbReference type="STRING" id="1817863.A2Y62_06325"/>
<dbReference type="PANTHER" id="PTHR11545:SF2">
    <property type="entry name" value="LARGE RIBOSOMAL SUBUNIT PROTEIN UL13M"/>
    <property type="match status" value="1"/>
</dbReference>
<protein>
    <recommendedName>
        <fullName evidence="4 5">Large ribosomal subunit protein uL13</fullName>
    </recommendedName>
</protein>
<evidence type="ECO:0000256" key="3">
    <source>
        <dbReference type="ARBA" id="ARBA00023274"/>
    </source>
</evidence>
<dbReference type="PIRSF" id="PIRSF002181">
    <property type="entry name" value="Ribosomal_L13"/>
    <property type="match status" value="1"/>
</dbReference>
<evidence type="ECO:0000313" key="9">
    <source>
        <dbReference type="Proteomes" id="UP000178943"/>
    </source>
</evidence>
<dbReference type="NCBIfam" id="TIGR01066">
    <property type="entry name" value="rplM_bact"/>
    <property type="match status" value="1"/>
</dbReference>
<evidence type="ECO:0000256" key="2">
    <source>
        <dbReference type="ARBA" id="ARBA00022980"/>
    </source>
</evidence>
<dbReference type="AlphaFoldDB" id="A0A1F5VII7"/>
<keyword evidence="3 5" id="KW-0687">Ribonucleoprotein</keyword>
<dbReference type="Proteomes" id="UP000178943">
    <property type="component" value="Unassembled WGS sequence"/>
</dbReference>
<evidence type="ECO:0000256" key="4">
    <source>
        <dbReference type="ARBA" id="ARBA00035201"/>
    </source>
</evidence>
<dbReference type="GO" id="GO:0005840">
    <property type="term" value="C:ribosome"/>
    <property type="evidence" value="ECO:0007669"/>
    <property type="project" value="UniProtKB-KW"/>
</dbReference>
<dbReference type="InterPro" id="IPR005822">
    <property type="entry name" value="Ribosomal_uL13"/>
</dbReference>
<dbReference type="GO" id="GO:0017148">
    <property type="term" value="P:negative regulation of translation"/>
    <property type="evidence" value="ECO:0007669"/>
    <property type="project" value="TreeGrafter"/>
</dbReference>
<dbReference type="PANTHER" id="PTHR11545">
    <property type="entry name" value="RIBOSOMAL PROTEIN L13"/>
    <property type="match status" value="1"/>
</dbReference>
<comment type="subunit">
    <text evidence="5">Part of the 50S ribosomal subunit.</text>
</comment>
<evidence type="ECO:0000313" key="8">
    <source>
        <dbReference type="EMBL" id="OGF62751.1"/>
    </source>
</evidence>
<dbReference type="FunFam" id="3.90.1180.10:FF:000001">
    <property type="entry name" value="50S ribosomal protein L13"/>
    <property type="match status" value="1"/>
</dbReference>
<organism evidence="8 9">
    <name type="scientific">Candidatus Fischerbacteria bacterium RBG_13_37_8</name>
    <dbReference type="NCBI Taxonomy" id="1817863"/>
    <lineage>
        <taxon>Bacteria</taxon>
        <taxon>Candidatus Fischeribacteriota</taxon>
    </lineage>
</organism>
<dbReference type="CDD" id="cd00392">
    <property type="entry name" value="Ribosomal_L13"/>
    <property type="match status" value="1"/>
</dbReference>
<comment type="similarity">
    <text evidence="1 5 6">Belongs to the universal ribosomal protein uL13 family.</text>
</comment>
<dbReference type="GO" id="GO:0006412">
    <property type="term" value="P:translation"/>
    <property type="evidence" value="ECO:0007669"/>
    <property type="project" value="UniProtKB-UniRule"/>
</dbReference>
<dbReference type="GO" id="GO:1990904">
    <property type="term" value="C:ribonucleoprotein complex"/>
    <property type="evidence" value="ECO:0007669"/>
    <property type="project" value="UniProtKB-KW"/>
</dbReference>
<dbReference type="Gene3D" id="3.90.1180.10">
    <property type="entry name" value="Ribosomal protein L13"/>
    <property type="match status" value="1"/>
</dbReference>
<name>A0A1F5VII7_9BACT</name>
<evidence type="ECO:0000256" key="1">
    <source>
        <dbReference type="ARBA" id="ARBA00006227"/>
    </source>
</evidence>
<dbReference type="GO" id="GO:0003729">
    <property type="term" value="F:mRNA binding"/>
    <property type="evidence" value="ECO:0007669"/>
    <property type="project" value="UniProtKB-ARBA"/>
</dbReference>
<accession>A0A1F5VII7</accession>
<sequence length="150" mass="17278">MKTYIPKSADITRKWYLIDANGHTLGRLATCIARLLTGKYKPNYVPFMDTGDFVIVVNVDKIKLTGKKWTDKIYYSHSTYIGGLKEMTARELFKKDPRRLILYAVSGMLPKNLLRKKYEKKLKLYVGEKHPHTAQQPEVLAINFASKKLA</sequence>
<dbReference type="Pfam" id="PF00572">
    <property type="entry name" value="Ribosomal_L13"/>
    <property type="match status" value="1"/>
</dbReference>
<comment type="function">
    <text evidence="5 7">This protein is one of the early assembly proteins of the 50S ribosomal subunit, although it is not seen to bind rRNA by itself. It is important during the early stages of 50S assembly.</text>
</comment>